<feature type="transmembrane region" description="Helical" evidence="1">
    <location>
        <begin position="36"/>
        <end position="57"/>
    </location>
</feature>
<evidence type="ECO:0000256" key="1">
    <source>
        <dbReference type="SAM" id="Phobius"/>
    </source>
</evidence>
<keyword evidence="1" id="KW-0812">Transmembrane</keyword>
<sequence length="80" mass="8888">MPALALSWVWWRTSAGGTYGFAGSSTWLEPSLADRLPWIVTSVAETTLVVLLWVLTVRGSRELMRRYRPPDAALVSPTGR</sequence>
<keyword evidence="1" id="KW-0472">Membrane</keyword>
<proteinExistence type="predicted"/>
<protein>
    <submittedName>
        <fullName evidence="2">Uncharacterized protein</fullName>
    </submittedName>
</protein>
<dbReference type="EMBL" id="BJWH01000030">
    <property type="protein sequence ID" value="GEM00253.1"/>
    <property type="molecule type" value="Genomic_DNA"/>
</dbReference>
<dbReference type="RefSeq" id="WP_146847846.1">
    <property type="nucleotide sequence ID" value="NZ_BJWH01000030.1"/>
</dbReference>
<evidence type="ECO:0000313" key="3">
    <source>
        <dbReference type="Proteomes" id="UP000321049"/>
    </source>
</evidence>
<reference evidence="2 3" key="1">
    <citation type="submission" date="2019-07" db="EMBL/GenBank/DDBJ databases">
        <title>Whole genome shotgun sequence of Cellulomonas terrae NBRC 100819.</title>
        <authorList>
            <person name="Hosoyama A."/>
            <person name="Uohara A."/>
            <person name="Ohji S."/>
            <person name="Ichikawa N."/>
        </authorList>
    </citation>
    <scope>NUCLEOTIDE SEQUENCE [LARGE SCALE GENOMIC DNA]</scope>
    <source>
        <strain evidence="2 3">NBRC 100819</strain>
    </source>
</reference>
<dbReference type="OrthoDB" id="10012618at2"/>
<keyword evidence="1" id="KW-1133">Transmembrane helix</keyword>
<organism evidence="2 3">
    <name type="scientific">Cellulomonas terrae</name>
    <dbReference type="NCBI Taxonomy" id="311234"/>
    <lineage>
        <taxon>Bacteria</taxon>
        <taxon>Bacillati</taxon>
        <taxon>Actinomycetota</taxon>
        <taxon>Actinomycetes</taxon>
        <taxon>Micrococcales</taxon>
        <taxon>Cellulomonadaceae</taxon>
        <taxon>Cellulomonas</taxon>
    </lineage>
</organism>
<dbReference type="AlphaFoldDB" id="A0A511JQE9"/>
<dbReference type="Proteomes" id="UP000321049">
    <property type="component" value="Unassembled WGS sequence"/>
</dbReference>
<accession>A0A511JQE9</accession>
<evidence type="ECO:0000313" key="2">
    <source>
        <dbReference type="EMBL" id="GEM00253.1"/>
    </source>
</evidence>
<name>A0A511JQE9_9CELL</name>
<comment type="caution">
    <text evidence="2">The sequence shown here is derived from an EMBL/GenBank/DDBJ whole genome shotgun (WGS) entry which is preliminary data.</text>
</comment>
<gene>
    <name evidence="2" type="ORF">CTE05_37990</name>
</gene>
<keyword evidence="3" id="KW-1185">Reference proteome</keyword>